<proteinExistence type="predicted"/>
<feature type="non-terminal residue" evidence="2">
    <location>
        <position position="1"/>
    </location>
</feature>
<dbReference type="Proteomes" id="UP000194236">
    <property type="component" value="Unassembled WGS sequence"/>
</dbReference>
<keyword evidence="3" id="KW-1185">Reference proteome</keyword>
<dbReference type="Pfam" id="PF08773">
    <property type="entry name" value="CathepsinC_exc"/>
    <property type="match status" value="1"/>
</dbReference>
<dbReference type="InterPro" id="IPR014882">
    <property type="entry name" value="CathepsinC_exc"/>
</dbReference>
<protein>
    <recommendedName>
        <fullName evidence="1">Cathepsin C exclusion domain-containing protein</fullName>
    </recommendedName>
</protein>
<organism evidence="2 3">
    <name type="scientific">Euroglyphus maynei</name>
    <name type="common">Mayne's house dust mite</name>
    <dbReference type="NCBI Taxonomy" id="6958"/>
    <lineage>
        <taxon>Eukaryota</taxon>
        <taxon>Metazoa</taxon>
        <taxon>Ecdysozoa</taxon>
        <taxon>Arthropoda</taxon>
        <taxon>Chelicerata</taxon>
        <taxon>Arachnida</taxon>
        <taxon>Acari</taxon>
        <taxon>Acariformes</taxon>
        <taxon>Sarcoptiformes</taxon>
        <taxon>Astigmata</taxon>
        <taxon>Psoroptidia</taxon>
        <taxon>Analgoidea</taxon>
        <taxon>Pyroglyphidae</taxon>
        <taxon>Pyroglyphinae</taxon>
        <taxon>Euroglyphus</taxon>
    </lineage>
</organism>
<dbReference type="Gene3D" id="2.40.128.80">
    <property type="entry name" value="Cathepsin C, exclusion domain"/>
    <property type="match status" value="1"/>
</dbReference>
<dbReference type="SUPFAM" id="SSF75001">
    <property type="entry name" value="Dipeptidyl peptidase I (cathepsin C), exclusion domain"/>
    <property type="match status" value="1"/>
</dbReference>
<gene>
    <name evidence="2" type="ORF">BLA29_013504</name>
</gene>
<evidence type="ECO:0000313" key="3">
    <source>
        <dbReference type="Proteomes" id="UP000194236"/>
    </source>
</evidence>
<feature type="domain" description="Cathepsin C exclusion" evidence="1">
    <location>
        <begin position="1"/>
        <end position="52"/>
    </location>
</feature>
<dbReference type="InterPro" id="IPR036496">
    <property type="entry name" value="CathepsinC_exc_dom_sf"/>
</dbReference>
<evidence type="ECO:0000259" key="1">
    <source>
        <dbReference type="Pfam" id="PF08773"/>
    </source>
</evidence>
<dbReference type="EMBL" id="MUJZ01045982">
    <property type="protein sequence ID" value="OTF74656.1"/>
    <property type="molecule type" value="Genomic_DNA"/>
</dbReference>
<comment type="caution">
    <text evidence="2">The sequence shown here is derived from an EMBL/GenBank/DDBJ whole genome shotgun (WGS) entry which is preliminary data.</text>
</comment>
<name>A0A1Y3B4X6_EURMA</name>
<accession>A0A1Y3B4X6</accession>
<dbReference type="AlphaFoldDB" id="A0A1Y3B4X6"/>
<reference evidence="2 3" key="1">
    <citation type="submission" date="2017-03" db="EMBL/GenBank/DDBJ databases">
        <title>Genome Survey of Euroglyphus maynei.</title>
        <authorList>
            <person name="Arlian L.G."/>
            <person name="Morgan M.S."/>
            <person name="Rider S.D."/>
        </authorList>
    </citation>
    <scope>NUCLEOTIDE SEQUENCE [LARGE SCALE GENOMIC DNA]</scope>
    <source>
        <strain evidence="2">Arlian Lab</strain>
        <tissue evidence="2">Whole body</tissue>
    </source>
</reference>
<sequence length="147" mass="17271">FEVIINYRKYFAFSAYEQRKSDKKILSYCYKTLPGWSHDVLGNNWACYIGHKVSDWNINGSAKIMNEKFPIKEHVEHSLYLKNIDLGYALSQKHVDQINSRQNSWKATVYGEMQRKKIEHLIRMAGGEKSKILRYFFVLIAVVSECI</sequence>
<evidence type="ECO:0000313" key="2">
    <source>
        <dbReference type="EMBL" id="OTF74656.1"/>
    </source>
</evidence>
<dbReference type="OrthoDB" id="3789175at2759"/>